<sequence>MSGALFKNFPDKICEEDTLQRFLLTEVVYIVLPCLAGTDRLNNL</sequence>
<reference evidence="2 4" key="1">
    <citation type="submission" date="2014-02" db="EMBL/GenBank/DDBJ databases">
        <authorList>
            <person name="Sears C."/>
            <person name="Carroll K."/>
            <person name="Sack B.R."/>
            <person name="Qadri F."/>
            <person name="Myers L.L."/>
            <person name="Chung G.-T."/>
            <person name="Escheverria P."/>
            <person name="Fraser C.M."/>
            <person name="Sadzewicz L."/>
            <person name="Shefchek K.A."/>
            <person name="Tallon L."/>
            <person name="Das S.P."/>
            <person name="Daugherty S."/>
            <person name="Mongodin E.F."/>
        </authorList>
    </citation>
    <scope>NUCLEOTIDE SEQUENCE [LARGE SCALE GENOMIC DNA]</scope>
    <source>
        <strain evidence="2">3998T</strain>
        <strain evidence="4">3998T(B)3</strain>
    </source>
</reference>
<dbReference type="EMBL" id="JGDB01000006">
    <property type="protein sequence ID" value="EXY93094.1"/>
    <property type="molecule type" value="Genomic_DNA"/>
</dbReference>
<dbReference type="PATRIC" id="fig|1339316.3.peg.144"/>
<dbReference type="EMBL" id="JGDB01000009">
    <property type="protein sequence ID" value="EXY92907.1"/>
    <property type="molecule type" value="Genomic_DNA"/>
</dbReference>
<accession>A0A015VCG3</accession>
<dbReference type="Proteomes" id="UP000020773">
    <property type="component" value="Unassembled WGS sequence"/>
</dbReference>
<protein>
    <submittedName>
        <fullName evidence="2">Uncharacterized protein</fullName>
    </submittedName>
</protein>
<dbReference type="EMBL" id="JGDB01000008">
    <property type="protein sequence ID" value="EXY93031.1"/>
    <property type="molecule type" value="Genomic_DNA"/>
</dbReference>
<name>A0A015VCG3_BACFG</name>
<evidence type="ECO:0000313" key="2">
    <source>
        <dbReference type="EMBL" id="EXY93031.1"/>
    </source>
</evidence>
<proteinExistence type="predicted"/>
<comment type="caution">
    <text evidence="2">The sequence shown here is derived from an EMBL/GenBank/DDBJ whole genome shotgun (WGS) entry which is preliminary data.</text>
</comment>
<organism evidence="2 4">
    <name type="scientific">Bacteroides fragilis str. 3998T(B)3</name>
    <dbReference type="NCBI Taxonomy" id="1339316"/>
    <lineage>
        <taxon>Bacteria</taxon>
        <taxon>Pseudomonadati</taxon>
        <taxon>Bacteroidota</taxon>
        <taxon>Bacteroidia</taxon>
        <taxon>Bacteroidales</taxon>
        <taxon>Bacteroidaceae</taxon>
        <taxon>Bacteroides</taxon>
    </lineage>
</organism>
<gene>
    <name evidence="3" type="ORF">M125_0142</name>
    <name evidence="2" type="ORF">M125_0234</name>
    <name evidence="1" type="ORF">M125_0321</name>
</gene>
<dbReference type="AlphaFoldDB" id="A0A015VCG3"/>
<evidence type="ECO:0000313" key="3">
    <source>
        <dbReference type="EMBL" id="EXY93094.1"/>
    </source>
</evidence>
<evidence type="ECO:0000313" key="4">
    <source>
        <dbReference type="Proteomes" id="UP000020773"/>
    </source>
</evidence>
<evidence type="ECO:0000313" key="1">
    <source>
        <dbReference type="EMBL" id="EXY92907.1"/>
    </source>
</evidence>